<dbReference type="InterPro" id="IPR036291">
    <property type="entry name" value="NAD(P)-bd_dom_sf"/>
</dbReference>
<dbReference type="Gene3D" id="3.90.180.10">
    <property type="entry name" value="Medium-chain alcohol dehydrogenases, catalytic domain"/>
    <property type="match status" value="1"/>
</dbReference>
<evidence type="ECO:0000256" key="1">
    <source>
        <dbReference type="ARBA" id="ARBA00022857"/>
    </source>
</evidence>
<protein>
    <submittedName>
        <fullName evidence="4">NADPH2:quinone reductase</fullName>
        <ecNumber evidence="4">1.6.5.5</ecNumber>
    </submittedName>
</protein>
<keyword evidence="5" id="KW-1185">Reference proteome</keyword>
<dbReference type="InterPro" id="IPR013149">
    <property type="entry name" value="ADH-like_C"/>
</dbReference>
<sequence>MKAIRLHEFGPAENLRLEEVPDPVPAEGQVRIRVRAAGVHLLDTMLRKGIEGGPLPPQQLPAIPGREVAGAVDALGEGVDPSWLGRRVVAHLGAASAGYAELAVANVQSLHGIPDGLDEASAVAMIGTGRTVMGVLDEAAATPEDVVLVTSAAGGMGSLFVQALRNLGATVVAVAGGPEKVARVKELGAEVVADYNQADWDEQVRAELGSRSVTLVLDGVGGEPGRKALGLLGFGGRIVMFGWSAGAPTQLGTEDLVAKALTVSWGLGPRMRKPGVVRELETRSMAEAAAGRLVPLTTRFPLAEAARAHTALENRGTVGKAVLVVSGQTA</sequence>
<dbReference type="SMART" id="SM00829">
    <property type="entry name" value="PKS_ER"/>
    <property type="match status" value="1"/>
</dbReference>
<dbReference type="Pfam" id="PF08240">
    <property type="entry name" value="ADH_N"/>
    <property type="match status" value="1"/>
</dbReference>
<evidence type="ECO:0000313" key="4">
    <source>
        <dbReference type="EMBL" id="MBA8930352.1"/>
    </source>
</evidence>
<dbReference type="InterPro" id="IPR020843">
    <property type="entry name" value="ER"/>
</dbReference>
<comment type="caution">
    <text evidence="4">The sequence shown here is derived from an EMBL/GenBank/DDBJ whole genome shotgun (WGS) entry which is preliminary data.</text>
</comment>
<name>A0ABR6BUV9_9PSEU</name>
<dbReference type="InterPro" id="IPR011032">
    <property type="entry name" value="GroES-like_sf"/>
</dbReference>
<dbReference type="CDD" id="cd08244">
    <property type="entry name" value="MDR_enoyl_red"/>
    <property type="match status" value="1"/>
</dbReference>
<reference evidence="4 5" key="1">
    <citation type="submission" date="2020-08" db="EMBL/GenBank/DDBJ databases">
        <title>Genomic Encyclopedia of Archaeal and Bacterial Type Strains, Phase II (KMG-II): from individual species to whole genera.</title>
        <authorList>
            <person name="Goeker M."/>
        </authorList>
    </citation>
    <scope>NUCLEOTIDE SEQUENCE [LARGE SCALE GENOMIC DNA]</scope>
    <source>
        <strain evidence="4 5">DSM 43850</strain>
    </source>
</reference>
<accession>A0ABR6BUV9</accession>
<dbReference type="GO" id="GO:0003960">
    <property type="term" value="F:quinone reductase (NADPH) activity"/>
    <property type="evidence" value="ECO:0007669"/>
    <property type="project" value="UniProtKB-EC"/>
</dbReference>
<proteinExistence type="predicted"/>
<keyword evidence="2 4" id="KW-0560">Oxidoreductase</keyword>
<evidence type="ECO:0000313" key="5">
    <source>
        <dbReference type="Proteomes" id="UP000517916"/>
    </source>
</evidence>
<dbReference type="Gene3D" id="3.40.50.720">
    <property type="entry name" value="NAD(P)-binding Rossmann-like Domain"/>
    <property type="match status" value="1"/>
</dbReference>
<feature type="domain" description="Enoyl reductase (ER)" evidence="3">
    <location>
        <begin position="10"/>
        <end position="323"/>
    </location>
</feature>
<dbReference type="EC" id="1.6.5.5" evidence="4"/>
<dbReference type="RefSeq" id="WP_025354912.1">
    <property type="nucleotide sequence ID" value="NZ_BAAABQ010000025.1"/>
</dbReference>
<evidence type="ECO:0000256" key="2">
    <source>
        <dbReference type="ARBA" id="ARBA00023002"/>
    </source>
</evidence>
<dbReference type="Proteomes" id="UP000517916">
    <property type="component" value="Unassembled WGS sequence"/>
</dbReference>
<gene>
    <name evidence="4" type="ORF">BC739_007585</name>
</gene>
<dbReference type="SUPFAM" id="SSF51735">
    <property type="entry name" value="NAD(P)-binding Rossmann-fold domains"/>
    <property type="match status" value="1"/>
</dbReference>
<dbReference type="SUPFAM" id="SSF50129">
    <property type="entry name" value="GroES-like"/>
    <property type="match status" value="1"/>
</dbReference>
<dbReference type="PANTHER" id="PTHR48106:SF18">
    <property type="entry name" value="QUINONE OXIDOREDUCTASE PIG3"/>
    <property type="match status" value="1"/>
</dbReference>
<dbReference type="EMBL" id="JACJID010000006">
    <property type="protein sequence ID" value="MBA8930352.1"/>
    <property type="molecule type" value="Genomic_DNA"/>
</dbReference>
<dbReference type="InterPro" id="IPR013154">
    <property type="entry name" value="ADH-like_N"/>
</dbReference>
<dbReference type="PANTHER" id="PTHR48106">
    <property type="entry name" value="QUINONE OXIDOREDUCTASE PIG3-RELATED"/>
    <property type="match status" value="1"/>
</dbReference>
<keyword evidence="1" id="KW-0521">NADP</keyword>
<dbReference type="Pfam" id="PF00107">
    <property type="entry name" value="ADH_zinc_N"/>
    <property type="match status" value="1"/>
</dbReference>
<organism evidence="4 5">
    <name type="scientific">Kutzneria viridogrisea</name>
    <dbReference type="NCBI Taxonomy" id="47990"/>
    <lineage>
        <taxon>Bacteria</taxon>
        <taxon>Bacillati</taxon>
        <taxon>Actinomycetota</taxon>
        <taxon>Actinomycetes</taxon>
        <taxon>Pseudonocardiales</taxon>
        <taxon>Pseudonocardiaceae</taxon>
        <taxon>Kutzneria</taxon>
    </lineage>
</organism>
<evidence type="ECO:0000259" key="3">
    <source>
        <dbReference type="SMART" id="SM00829"/>
    </source>
</evidence>